<evidence type="ECO:0000256" key="3">
    <source>
        <dbReference type="ARBA" id="ARBA00004947"/>
    </source>
</evidence>
<dbReference type="InterPro" id="IPR005886">
    <property type="entry name" value="UDP_G4E"/>
</dbReference>
<evidence type="ECO:0000313" key="14">
    <source>
        <dbReference type="Proteomes" id="UP000297834"/>
    </source>
</evidence>
<comment type="pathway">
    <text evidence="3">Carbohydrate metabolism; galactose metabolism.</text>
</comment>
<dbReference type="OrthoDB" id="9803010at2"/>
<proteinExistence type="inferred from homology"/>
<dbReference type="InterPro" id="IPR036291">
    <property type="entry name" value="NAD(P)-bd_dom_sf"/>
</dbReference>
<evidence type="ECO:0000313" key="13">
    <source>
        <dbReference type="EMBL" id="TEU26453.1"/>
    </source>
</evidence>
<dbReference type="SUPFAM" id="SSF51735">
    <property type="entry name" value="NAD(P)-binding Rossmann-fold domains"/>
    <property type="match status" value="1"/>
</dbReference>
<keyword evidence="8" id="KW-0119">Carbohydrate metabolism</keyword>
<dbReference type="Pfam" id="PF01370">
    <property type="entry name" value="Epimerase"/>
    <property type="match status" value="1"/>
</dbReference>
<evidence type="ECO:0000256" key="5">
    <source>
        <dbReference type="ARBA" id="ARBA00013189"/>
    </source>
</evidence>
<comment type="cofactor">
    <cofactor evidence="2">
        <name>NAD(+)</name>
        <dbReference type="ChEBI" id="CHEBI:57540"/>
    </cofactor>
</comment>
<keyword evidence="8" id="KW-0299">Galactose metabolism</keyword>
<dbReference type="Proteomes" id="UP000297834">
    <property type="component" value="Unassembled WGS sequence"/>
</dbReference>
<dbReference type="GO" id="GO:0005829">
    <property type="term" value="C:cytosol"/>
    <property type="evidence" value="ECO:0007669"/>
    <property type="project" value="TreeGrafter"/>
</dbReference>
<evidence type="ECO:0000256" key="11">
    <source>
        <dbReference type="ARBA" id="ARBA00033067"/>
    </source>
</evidence>
<evidence type="ECO:0000256" key="1">
    <source>
        <dbReference type="ARBA" id="ARBA00000083"/>
    </source>
</evidence>
<protein>
    <recommendedName>
        <fullName evidence="6">UDP-glucose 4-epimerase</fullName>
        <ecNumber evidence="5">5.1.3.2</ecNumber>
    </recommendedName>
    <alternativeName>
        <fullName evidence="11">Galactowaldenase</fullName>
    </alternativeName>
    <alternativeName>
        <fullName evidence="10">UDP-galactose 4-epimerase</fullName>
    </alternativeName>
</protein>
<evidence type="ECO:0000256" key="2">
    <source>
        <dbReference type="ARBA" id="ARBA00001911"/>
    </source>
</evidence>
<feature type="domain" description="NAD-dependent epimerase/dehydratase" evidence="12">
    <location>
        <begin position="2"/>
        <end position="260"/>
    </location>
</feature>
<comment type="catalytic activity">
    <reaction evidence="1">
        <text>UDP-alpha-D-glucose = UDP-alpha-D-galactose</text>
        <dbReference type="Rhea" id="RHEA:22168"/>
        <dbReference type="ChEBI" id="CHEBI:58885"/>
        <dbReference type="ChEBI" id="CHEBI:66914"/>
        <dbReference type="EC" id="5.1.3.2"/>
    </reaction>
</comment>
<sequence length="335" mass="37082">MILVTGGLGYIGSHMAAILLANGHDVILVDNLCNSKMEVLERLEYMAGRYVTFIRLDVRNTPALQRTIEQYAVTAIVHTASNKSIPDSINQPLDFYNNNVTCTTSILRAMQRTSVKTLLLCSSLAVYGADQAEPVTEDTVFNPASPYAKSLQMSEQIVRDVAQADTDWRIAIMRYGNVAGAYPTGVLGEWPGSLPSNLMPYLVQLARQERETLEIYGDQYTTIDGTGVRDYIHVLDVAEANMHALSWLFNQVQALEAFNICTGKGTSVKEVAEIFADVTQQPVPQQVVGARAGDVGSLVGNPEKAQKILNWQAKRSVEEMATDLWRFYQFVRPLN</sequence>
<dbReference type="EMBL" id="SNTY01000027">
    <property type="protein sequence ID" value="TEU26453.1"/>
    <property type="molecule type" value="Genomic_DNA"/>
</dbReference>
<evidence type="ECO:0000256" key="4">
    <source>
        <dbReference type="ARBA" id="ARBA00007637"/>
    </source>
</evidence>
<reference evidence="13 14" key="1">
    <citation type="submission" date="2019-03" db="EMBL/GenBank/DDBJ databases">
        <title>Alkanindiges illinoisensis: a potential pathogenic isolated from ascites of a gastric cancer patient with abdominal metastasis.</title>
        <authorList>
            <person name="Hu X."/>
            <person name="Yang B."/>
            <person name="Yan X."/>
            <person name="Lin L."/>
            <person name="Zhao H."/>
            <person name="Zhou F."/>
            <person name="Su B."/>
            <person name="Chen J."/>
            <person name="Rui Y."/>
            <person name="Wang Q."/>
            <person name="Zheng L."/>
        </authorList>
    </citation>
    <scope>NUCLEOTIDE SEQUENCE [LARGE SCALE GENOMIC DNA]</scope>
    <source>
        <strain evidence="13 14">NFYY 23406</strain>
    </source>
</reference>
<dbReference type="RefSeq" id="WP_134244482.1">
    <property type="nucleotide sequence ID" value="NZ_SNTY01000027.1"/>
</dbReference>
<accession>A0A4Y7XBU3</accession>
<organism evidence="13 14">
    <name type="scientific">Alkanindiges illinoisensis</name>
    <dbReference type="NCBI Taxonomy" id="197183"/>
    <lineage>
        <taxon>Bacteria</taxon>
        <taxon>Pseudomonadati</taxon>
        <taxon>Pseudomonadota</taxon>
        <taxon>Gammaproteobacteria</taxon>
        <taxon>Moraxellales</taxon>
        <taxon>Moraxellaceae</taxon>
        <taxon>Alkanindiges</taxon>
    </lineage>
</organism>
<comment type="similarity">
    <text evidence="4">Belongs to the NAD(P)-dependent epimerase/dehydratase family.</text>
</comment>
<gene>
    <name evidence="13" type="primary">galE</name>
    <name evidence="13" type="ORF">E2B99_08200</name>
</gene>
<dbReference type="Gene3D" id="3.40.50.720">
    <property type="entry name" value="NAD(P)-binding Rossmann-like Domain"/>
    <property type="match status" value="1"/>
</dbReference>
<name>A0A4Y7XBU3_9GAMM</name>
<dbReference type="PANTHER" id="PTHR43725">
    <property type="entry name" value="UDP-GLUCOSE 4-EPIMERASE"/>
    <property type="match status" value="1"/>
</dbReference>
<keyword evidence="9 13" id="KW-0413">Isomerase</keyword>
<dbReference type="EC" id="5.1.3.2" evidence="5"/>
<evidence type="ECO:0000256" key="10">
    <source>
        <dbReference type="ARBA" id="ARBA00031367"/>
    </source>
</evidence>
<evidence type="ECO:0000256" key="8">
    <source>
        <dbReference type="ARBA" id="ARBA00023144"/>
    </source>
</evidence>
<dbReference type="PANTHER" id="PTHR43725:SF47">
    <property type="entry name" value="UDP-GLUCOSE 4-EPIMERASE"/>
    <property type="match status" value="1"/>
</dbReference>
<keyword evidence="7" id="KW-0520">NAD</keyword>
<evidence type="ECO:0000256" key="9">
    <source>
        <dbReference type="ARBA" id="ARBA00023235"/>
    </source>
</evidence>
<dbReference type="GO" id="GO:0003978">
    <property type="term" value="F:UDP-glucose 4-epimerase activity"/>
    <property type="evidence" value="ECO:0007669"/>
    <property type="project" value="UniProtKB-EC"/>
</dbReference>
<evidence type="ECO:0000256" key="6">
    <source>
        <dbReference type="ARBA" id="ARBA00018569"/>
    </source>
</evidence>
<dbReference type="STRING" id="1120977.GCA_000619845_00798"/>
<dbReference type="GO" id="GO:0006012">
    <property type="term" value="P:galactose metabolic process"/>
    <property type="evidence" value="ECO:0007669"/>
    <property type="project" value="UniProtKB-UniPathway"/>
</dbReference>
<dbReference type="UniPathway" id="UPA00214"/>
<keyword evidence="14" id="KW-1185">Reference proteome</keyword>
<dbReference type="Gene3D" id="3.90.25.10">
    <property type="entry name" value="UDP-galactose 4-epimerase, domain 1"/>
    <property type="match status" value="1"/>
</dbReference>
<comment type="caution">
    <text evidence="13">The sequence shown here is derived from an EMBL/GenBank/DDBJ whole genome shotgun (WGS) entry which is preliminary data.</text>
</comment>
<dbReference type="InterPro" id="IPR001509">
    <property type="entry name" value="Epimerase_deHydtase"/>
</dbReference>
<evidence type="ECO:0000259" key="12">
    <source>
        <dbReference type="Pfam" id="PF01370"/>
    </source>
</evidence>
<evidence type="ECO:0000256" key="7">
    <source>
        <dbReference type="ARBA" id="ARBA00023027"/>
    </source>
</evidence>
<dbReference type="NCBIfam" id="TIGR01179">
    <property type="entry name" value="galE"/>
    <property type="match status" value="1"/>
</dbReference>
<dbReference type="AlphaFoldDB" id="A0A4Y7XBU3"/>